<protein>
    <submittedName>
        <fullName evidence="2">Uncharacterized protein</fullName>
    </submittedName>
</protein>
<comment type="caution">
    <text evidence="2">The sequence shown here is derived from an EMBL/GenBank/DDBJ whole genome shotgun (WGS) entry which is preliminary data.</text>
</comment>
<evidence type="ECO:0000313" key="2">
    <source>
        <dbReference type="EMBL" id="GGR45629.1"/>
    </source>
</evidence>
<feature type="coiled-coil region" evidence="1">
    <location>
        <begin position="24"/>
        <end position="51"/>
    </location>
</feature>
<dbReference type="Proteomes" id="UP000634308">
    <property type="component" value="Unassembled WGS sequence"/>
</dbReference>
<evidence type="ECO:0000256" key="1">
    <source>
        <dbReference type="SAM" id="Coils"/>
    </source>
</evidence>
<reference evidence="3" key="1">
    <citation type="journal article" date="2019" name="Int. J. Syst. Evol. Microbiol.">
        <title>The Global Catalogue of Microorganisms (GCM) 10K type strain sequencing project: providing services to taxonomists for standard genome sequencing and annotation.</title>
        <authorList>
            <consortium name="The Broad Institute Genomics Platform"/>
            <consortium name="The Broad Institute Genome Sequencing Center for Infectious Disease"/>
            <person name="Wu L."/>
            <person name="Ma J."/>
        </authorList>
    </citation>
    <scope>NUCLEOTIDE SEQUENCE [LARGE SCALE GENOMIC DNA]</scope>
    <source>
        <strain evidence="3">JCM 31404</strain>
    </source>
</reference>
<accession>A0ABQ2RL06</accession>
<dbReference type="RefSeq" id="WP_189063239.1">
    <property type="nucleotide sequence ID" value="NZ_BMQM01000001.1"/>
</dbReference>
<gene>
    <name evidence="2" type="ORF">GCM10008959_03560</name>
</gene>
<evidence type="ECO:0000313" key="3">
    <source>
        <dbReference type="Proteomes" id="UP000634308"/>
    </source>
</evidence>
<organism evidence="2 3">
    <name type="scientific">Deinococcus seoulensis</name>
    <dbReference type="NCBI Taxonomy" id="1837379"/>
    <lineage>
        <taxon>Bacteria</taxon>
        <taxon>Thermotogati</taxon>
        <taxon>Deinococcota</taxon>
        <taxon>Deinococci</taxon>
        <taxon>Deinococcales</taxon>
        <taxon>Deinococcaceae</taxon>
        <taxon>Deinococcus</taxon>
    </lineage>
</organism>
<dbReference type="EMBL" id="BMQM01000001">
    <property type="protein sequence ID" value="GGR45629.1"/>
    <property type="molecule type" value="Genomic_DNA"/>
</dbReference>
<sequence>MTDLTTDVRPVVEPGELYEALLDIRLKRDQLTRLRGQVQALTAELSDLETAFLNTCTDLNERPGGYDLRVREVRGRASTTYHERDLRLALEGSRPELLPAVFTRVETFKFNRRAAEALEEQIGGLDAYRTVTPGVNRLEIEDTRGNA</sequence>
<keyword evidence="1" id="KW-0175">Coiled coil</keyword>
<proteinExistence type="predicted"/>
<keyword evidence="3" id="KW-1185">Reference proteome</keyword>
<name>A0ABQ2RL06_9DEIO</name>